<dbReference type="InterPro" id="IPR019680">
    <property type="entry name" value="Mediator_Med1"/>
</dbReference>
<sequence length="797" mass="86923">MVGQQLPPLASLAHLSEARVSRGCSVQPSTSIYHSLRPVPYLAPRLDVPARRARFPDAALARPVCRLFCWATDSCLVRSPVGFLASLTTPFQDSFGSEHQSSTTAPADMSTPTPMKHAPSQQGRTPSQLAAATPPVSTPFSNPAHAAFSPRGPKSSPQQVKKSPATSALMAQPAMGAFNFDSPSTAAAMGALGMGGAFDIGLDNGVVPGLEAIGAALATEDDKLKRLDTILKIIDKKGLVSEAGLERLAQQIGLELLSEEQTTSDGRKTRTLAIAGSAIALDIVLDNNIVQSTSLAYHGSASAVSEHMDDAAQILLRDLQLLPNQSPLTKTLESFASNFGRLATLDKLSIVPGLDCHEALSGIYVSLERLYNWDLSKLREQASMAGKSDSYLANMVMCTRHGRPVMHSRGKVGLALQYWRQLHLAPPASDATSAFAEEQEKVWSLMLGCAPIEGIGLPPVRVSDNWISKAIVNDEPSLDPSSIPLDWQEPENISLPQSEENKDAGMEMLHPDLSTTRVPRVMFTVTFDPPVVLPQNDWARLWICANLDAPHMEMTSRLTIPTFDSLLFPLPGGVKFDPSEVRTLSRRREVSVYSRDGTASTRVHKNMLYIYKPIYAQSVSEMPFSHPRQLIDMMPLLRQYAFVSTLLYSTFGPKTEPPPPDMEETSPKKEQGKEKSKTTTTRDQLADFFGDGEAAAETSNGASYETDCDAKLDVILWVHPAPHLQVVFPLDRLKADITLKIREGGTVEIVEDNVTTAGRGEALGKGKGKELTRETLGKALEYFEDLGKWVEWIRTRY</sequence>
<evidence type="ECO:0000256" key="4">
    <source>
        <dbReference type="ARBA" id="ARBA00023159"/>
    </source>
</evidence>
<evidence type="ECO:0000259" key="9">
    <source>
        <dbReference type="Pfam" id="PF10744"/>
    </source>
</evidence>
<feature type="region of interest" description="Disordered" evidence="8">
    <location>
        <begin position="94"/>
        <end position="163"/>
    </location>
</feature>
<reference evidence="10" key="3">
    <citation type="submission" date="2023-11" db="EMBL/GenBank/DDBJ databases">
        <authorList>
            <person name="Beijen E."/>
            <person name="Ohm R.A."/>
        </authorList>
    </citation>
    <scope>NUCLEOTIDE SEQUENCE</scope>
    <source>
        <strain evidence="10">CBS 150709</strain>
    </source>
</reference>
<accession>A0A2U3EKR3</accession>
<keyword evidence="6 7" id="KW-0539">Nucleus</keyword>
<dbReference type="PANTHER" id="PTHR35041">
    <property type="entry name" value="MEDIATOR OF RNA POLYMERASE II TRANSCRIPTION SUBUNIT 1"/>
    <property type="match status" value="1"/>
</dbReference>
<reference evidence="10 13" key="4">
    <citation type="journal article" date="2024" name="Microbiol. Resour. Announc.">
        <title>Genome annotations for the ascomycete fungi Trichoderma harzianum, Trichoderma aggressivum, and Purpureocillium lilacinum.</title>
        <authorList>
            <person name="Beijen E.P.W."/>
            <person name="Ohm R.A."/>
        </authorList>
    </citation>
    <scope>NUCLEOTIDE SEQUENCE [LARGE SCALE GENOMIC DNA]</scope>
    <source>
        <strain evidence="10 13">CBS 150709</strain>
    </source>
</reference>
<dbReference type="GO" id="GO:0016592">
    <property type="term" value="C:mediator complex"/>
    <property type="evidence" value="ECO:0007669"/>
    <property type="project" value="InterPro"/>
</dbReference>
<comment type="similarity">
    <text evidence="2 7">Belongs to the Mediator complex subunit 1 family.</text>
</comment>
<dbReference type="GO" id="GO:0045944">
    <property type="term" value="P:positive regulation of transcription by RNA polymerase II"/>
    <property type="evidence" value="ECO:0007669"/>
    <property type="project" value="UniProtKB-ARBA"/>
</dbReference>
<protein>
    <recommendedName>
        <fullName evidence="7">Mediator of RNA polymerase II transcription subunit 1</fullName>
    </recommendedName>
    <alternativeName>
        <fullName evidence="7">Mediator complex subunit 1</fullName>
    </alternativeName>
</protein>
<evidence type="ECO:0000256" key="2">
    <source>
        <dbReference type="ARBA" id="ARBA00006210"/>
    </source>
</evidence>
<dbReference type="Proteomes" id="UP000245956">
    <property type="component" value="Unassembled WGS sequence"/>
</dbReference>
<keyword evidence="13" id="KW-1185">Reference proteome</keyword>
<evidence type="ECO:0000256" key="7">
    <source>
        <dbReference type="RuleBase" id="RU364059"/>
    </source>
</evidence>
<evidence type="ECO:0000313" key="10">
    <source>
        <dbReference type="EMBL" id="KAK4082638.1"/>
    </source>
</evidence>
<keyword evidence="3 7" id="KW-0805">Transcription regulation</keyword>
<dbReference type="Proteomes" id="UP001287286">
    <property type="component" value="Unassembled WGS sequence"/>
</dbReference>
<dbReference type="Pfam" id="PF10744">
    <property type="entry name" value="Med1"/>
    <property type="match status" value="1"/>
</dbReference>
<dbReference type="EMBL" id="LCWV01000002">
    <property type="protein sequence ID" value="PWI75101.1"/>
    <property type="molecule type" value="Genomic_DNA"/>
</dbReference>
<reference evidence="11" key="1">
    <citation type="submission" date="2015-05" db="EMBL/GenBank/DDBJ databases">
        <authorList>
            <person name="Wang D.B."/>
            <person name="Wang M."/>
        </authorList>
    </citation>
    <scope>NUCLEOTIDE SEQUENCE</scope>
    <source>
        <strain evidence="11">36-1</strain>
    </source>
</reference>
<organism evidence="11 12">
    <name type="scientific">Purpureocillium lilacinum</name>
    <name type="common">Paecilomyces lilacinus</name>
    <dbReference type="NCBI Taxonomy" id="33203"/>
    <lineage>
        <taxon>Eukaryota</taxon>
        <taxon>Fungi</taxon>
        <taxon>Dikarya</taxon>
        <taxon>Ascomycota</taxon>
        <taxon>Pezizomycotina</taxon>
        <taxon>Sordariomycetes</taxon>
        <taxon>Hypocreomycetidae</taxon>
        <taxon>Hypocreales</taxon>
        <taxon>Ophiocordycipitaceae</taxon>
        <taxon>Purpureocillium</taxon>
    </lineage>
</organism>
<comment type="function">
    <text evidence="7">Component of the Mediator complex, a coactivator involved in the regulated transcription of nearly all RNA polymerase II-dependent genes. Mediator functions as a bridge to convey information from gene-specific regulatory proteins to the basal RNA polymerase II transcription machinery. Mediator is recruited to promoters by direct interactions with regulatory proteins and serves as a scaffold for the assembly of a functional preinitiation complex with RNA polymerase II and the general transcription factors.</text>
</comment>
<evidence type="ECO:0000313" key="13">
    <source>
        <dbReference type="Proteomes" id="UP001287286"/>
    </source>
</evidence>
<gene>
    <name evidence="11" type="ORF">PCL_05759</name>
    <name evidence="10" type="ORF">Purlil1_11058</name>
</gene>
<evidence type="ECO:0000256" key="8">
    <source>
        <dbReference type="SAM" id="MobiDB-lite"/>
    </source>
</evidence>
<evidence type="ECO:0000313" key="12">
    <source>
        <dbReference type="Proteomes" id="UP000245956"/>
    </source>
</evidence>
<keyword evidence="5 7" id="KW-0804">Transcription</keyword>
<dbReference type="EMBL" id="JAWRVI010000062">
    <property type="protein sequence ID" value="KAK4082638.1"/>
    <property type="molecule type" value="Genomic_DNA"/>
</dbReference>
<dbReference type="PANTHER" id="PTHR35041:SF4">
    <property type="entry name" value="MEDIATOR OF RNA POLYMERASE II TRANSCRIPTION SUBUNIT 1"/>
    <property type="match status" value="1"/>
</dbReference>
<evidence type="ECO:0000313" key="11">
    <source>
        <dbReference type="EMBL" id="PWI75101.1"/>
    </source>
</evidence>
<evidence type="ECO:0000256" key="1">
    <source>
        <dbReference type="ARBA" id="ARBA00004123"/>
    </source>
</evidence>
<feature type="compositionally biased region" description="Basic and acidic residues" evidence="8">
    <location>
        <begin position="665"/>
        <end position="677"/>
    </location>
</feature>
<reference evidence="11 12" key="2">
    <citation type="journal article" date="2016" name="Front. Microbiol.">
        <title>Genome and transcriptome sequences reveal the specific parasitism of the nematophagous Purpureocillium lilacinum 36-1.</title>
        <authorList>
            <person name="Xie J."/>
            <person name="Li S."/>
            <person name="Mo C."/>
            <person name="Xiao X."/>
            <person name="Peng D."/>
            <person name="Wang G."/>
            <person name="Xiao Y."/>
        </authorList>
    </citation>
    <scope>NUCLEOTIDE SEQUENCE [LARGE SCALE GENOMIC DNA]</scope>
    <source>
        <strain evidence="11 12">36-1</strain>
    </source>
</reference>
<feature type="compositionally biased region" description="Polar residues" evidence="8">
    <location>
        <begin position="94"/>
        <end position="130"/>
    </location>
</feature>
<dbReference type="GO" id="GO:0003712">
    <property type="term" value="F:transcription coregulator activity"/>
    <property type="evidence" value="ECO:0007669"/>
    <property type="project" value="InterPro"/>
</dbReference>
<comment type="subcellular location">
    <subcellularLocation>
        <location evidence="1 7">Nucleus</location>
    </subcellularLocation>
</comment>
<evidence type="ECO:0000256" key="3">
    <source>
        <dbReference type="ARBA" id="ARBA00023015"/>
    </source>
</evidence>
<evidence type="ECO:0000256" key="6">
    <source>
        <dbReference type="ARBA" id="ARBA00023242"/>
    </source>
</evidence>
<name>A0A2U3EKR3_PURLI</name>
<keyword evidence="4 7" id="KW-0010">Activator</keyword>
<evidence type="ECO:0000256" key="5">
    <source>
        <dbReference type="ARBA" id="ARBA00023163"/>
    </source>
</evidence>
<dbReference type="AlphaFoldDB" id="A0A2U3EKR3"/>
<feature type="domain" description="Mediator complex subunit Med1" evidence="9">
    <location>
        <begin position="233"/>
        <end position="651"/>
    </location>
</feature>
<feature type="region of interest" description="Disordered" evidence="8">
    <location>
        <begin position="652"/>
        <end position="682"/>
    </location>
</feature>
<proteinExistence type="inferred from homology"/>
<comment type="caution">
    <text evidence="11">The sequence shown here is derived from an EMBL/GenBank/DDBJ whole genome shotgun (WGS) entry which is preliminary data.</text>
</comment>